<keyword evidence="3 5" id="KW-1133">Transmembrane helix</keyword>
<evidence type="ECO:0000313" key="9">
    <source>
        <dbReference type="Proteomes" id="UP000002358"/>
    </source>
</evidence>
<evidence type="ECO:0000256" key="5">
    <source>
        <dbReference type="SAM" id="Phobius"/>
    </source>
</evidence>
<comment type="subcellular location">
    <subcellularLocation>
        <location evidence="1">Membrane</location>
        <topology evidence="1">Multi-pass membrane protein</topology>
    </subcellularLocation>
</comment>
<dbReference type="EnsemblMetazoa" id="XM_031929270">
    <property type="protein sequence ID" value="XP_031785130"/>
    <property type="gene ID" value="LOC100679173"/>
</dbReference>
<keyword evidence="4 5" id="KW-0472">Membrane</keyword>
<protein>
    <recommendedName>
        <fullName evidence="7">G-protein coupled receptors family 2 profile 2 domain-containing protein</fullName>
    </recommendedName>
</protein>
<name>A0A7M7QG66_NASVI</name>
<dbReference type="InterPro" id="IPR052808">
    <property type="entry name" value="GPCR_Mth-like"/>
</dbReference>
<evidence type="ECO:0000256" key="6">
    <source>
        <dbReference type="SAM" id="SignalP"/>
    </source>
</evidence>
<reference evidence="8" key="1">
    <citation type="submission" date="2021-01" db="UniProtKB">
        <authorList>
            <consortium name="EnsemblMetazoa"/>
        </authorList>
    </citation>
    <scope>IDENTIFICATION</scope>
</reference>
<dbReference type="Gene3D" id="1.20.1070.10">
    <property type="entry name" value="Rhodopsin 7-helix transmembrane proteins"/>
    <property type="match status" value="1"/>
</dbReference>
<dbReference type="PANTHER" id="PTHR46953:SF1">
    <property type="entry name" value="G-PROTEIN COUPLED RECEPTOR MTH-LIKE 1-RELATED"/>
    <property type="match status" value="1"/>
</dbReference>
<keyword evidence="9" id="KW-1185">Reference proteome</keyword>
<feature type="signal peptide" evidence="6">
    <location>
        <begin position="1"/>
        <end position="20"/>
    </location>
</feature>
<dbReference type="Proteomes" id="UP000002358">
    <property type="component" value="Chromosome 4"/>
</dbReference>
<evidence type="ECO:0000256" key="2">
    <source>
        <dbReference type="ARBA" id="ARBA00022692"/>
    </source>
</evidence>
<feature type="transmembrane region" description="Helical" evidence="5">
    <location>
        <begin position="235"/>
        <end position="256"/>
    </location>
</feature>
<dbReference type="GO" id="GO:0004930">
    <property type="term" value="F:G protein-coupled receptor activity"/>
    <property type="evidence" value="ECO:0007669"/>
    <property type="project" value="InterPro"/>
</dbReference>
<dbReference type="InterPro" id="IPR017981">
    <property type="entry name" value="GPCR_2-like_7TM"/>
</dbReference>
<feature type="transmembrane region" description="Helical" evidence="5">
    <location>
        <begin position="331"/>
        <end position="351"/>
    </location>
</feature>
<keyword evidence="2 5" id="KW-0812">Transmembrane</keyword>
<dbReference type="CDD" id="cd15039">
    <property type="entry name" value="7tmB3_Methuselah-like"/>
    <property type="match status" value="1"/>
</dbReference>
<accession>A0A7M7QG66</accession>
<organism evidence="8 9">
    <name type="scientific">Nasonia vitripennis</name>
    <name type="common">Parasitic wasp</name>
    <dbReference type="NCBI Taxonomy" id="7425"/>
    <lineage>
        <taxon>Eukaryota</taxon>
        <taxon>Metazoa</taxon>
        <taxon>Ecdysozoa</taxon>
        <taxon>Arthropoda</taxon>
        <taxon>Hexapoda</taxon>
        <taxon>Insecta</taxon>
        <taxon>Pterygota</taxon>
        <taxon>Neoptera</taxon>
        <taxon>Endopterygota</taxon>
        <taxon>Hymenoptera</taxon>
        <taxon>Apocrita</taxon>
        <taxon>Proctotrupomorpha</taxon>
        <taxon>Chalcidoidea</taxon>
        <taxon>Pteromalidae</taxon>
        <taxon>Pteromalinae</taxon>
        <taxon>Nasonia</taxon>
    </lineage>
</organism>
<sequence length="426" mass="48856">MRSMLRVLLLACLLARAAQASESSCCLGQDVHWIQDTKNCTDGSRIQLTCPLGFYMIQPSLEPEEKFSVLESTETNVSWLSFENELGQPTFNASPDNYCMAKMAGEKEEDALVILLCFQEQVESRPVWHDIFFGLFSVLSSLFLALTLLVYLILPEMRDIQDKAMMSVTASFMVAFFLNGNQRLNFPPLDEDVTCLFVAFVMYYAYLCAFFWLNIISLNIFRSVWFPSLKLRSDVLFAVYCMIGWGLPLCFLAATLTTHHIEGYHLKPGFGEVNCWFNGSHAKWTFFYGPILVLLSANLIYLALTSYKLWHEYRELDCCKLKVLRFKCTMYAKLAVMMGFTWIFEVISFASGETNQFYWILPDVLNVLQGIFIFILLVVSRKRVRKLLAKRKPFNISFPKSWAAYADLENCPEPAGVEELELSQTS</sequence>
<feature type="transmembrane region" description="Helical" evidence="5">
    <location>
        <begin position="131"/>
        <end position="154"/>
    </location>
</feature>
<dbReference type="AlphaFoldDB" id="A0A7M7QG66"/>
<feature type="transmembrane region" description="Helical" evidence="5">
    <location>
        <begin position="196"/>
        <end position="215"/>
    </location>
</feature>
<feature type="transmembrane region" description="Helical" evidence="5">
    <location>
        <begin position="357"/>
        <end position="379"/>
    </location>
</feature>
<feature type="transmembrane region" description="Helical" evidence="5">
    <location>
        <begin position="166"/>
        <end position="184"/>
    </location>
</feature>
<dbReference type="PANTHER" id="PTHR46953">
    <property type="entry name" value="G-PROTEIN COUPLED RECEPTOR MTH-LIKE 1-RELATED"/>
    <property type="match status" value="1"/>
</dbReference>
<evidence type="ECO:0000256" key="3">
    <source>
        <dbReference type="ARBA" id="ARBA00022989"/>
    </source>
</evidence>
<evidence type="ECO:0000256" key="4">
    <source>
        <dbReference type="ARBA" id="ARBA00023136"/>
    </source>
</evidence>
<dbReference type="GeneID" id="100679173"/>
<evidence type="ECO:0000313" key="8">
    <source>
        <dbReference type="EnsemblMetazoa" id="XP_031785130"/>
    </source>
</evidence>
<dbReference type="GO" id="GO:0016020">
    <property type="term" value="C:membrane"/>
    <property type="evidence" value="ECO:0007669"/>
    <property type="project" value="UniProtKB-SubCell"/>
</dbReference>
<proteinExistence type="predicted"/>
<dbReference type="RefSeq" id="XP_031785130.1">
    <property type="nucleotide sequence ID" value="XM_031929270.1"/>
</dbReference>
<keyword evidence="6" id="KW-0732">Signal</keyword>
<feature type="chain" id="PRO_5029853907" description="G-protein coupled receptors family 2 profile 2 domain-containing protein" evidence="6">
    <location>
        <begin position="21"/>
        <end position="426"/>
    </location>
</feature>
<dbReference type="PROSITE" id="PS50261">
    <property type="entry name" value="G_PROTEIN_RECEP_F2_4"/>
    <property type="match status" value="1"/>
</dbReference>
<evidence type="ECO:0000256" key="1">
    <source>
        <dbReference type="ARBA" id="ARBA00004141"/>
    </source>
</evidence>
<dbReference type="Pfam" id="PF00002">
    <property type="entry name" value="7tm_2"/>
    <property type="match status" value="1"/>
</dbReference>
<evidence type="ECO:0000259" key="7">
    <source>
        <dbReference type="PROSITE" id="PS50261"/>
    </source>
</evidence>
<feature type="domain" description="G-protein coupled receptors family 2 profile 2" evidence="7">
    <location>
        <begin position="129"/>
        <end position="381"/>
    </location>
</feature>
<feature type="transmembrane region" description="Helical" evidence="5">
    <location>
        <begin position="286"/>
        <end position="310"/>
    </location>
</feature>
<dbReference type="GO" id="GO:0007166">
    <property type="term" value="P:cell surface receptor signaling pathway"/>
    <property type="evidence" value="ECO:0007669"/>
    <property type="project" value="InterPro"/>
</dbReference>
<dbReference type="InterPro" id="IPR000832">
    <property type="entry name" value="GPCR_2_secretin-like"/>
</dbReference>